<organism evidence="1 2">
    <name type="scientific">Neisseria gonorrhoeae</name>
    <dbReference type="NCBI Taxonomy" id="485"/>
    <lineage>
        <taxon>Bacteria</taxon>
        <taxon>Pseudomonadati</taxon>
        <taxon>Pseudomonadota</taxon>
        <taxon>Betaproteobacteria</taxon>
        <taxon>Neisseriales</taxon>
        <taxon>Neisseriaceae</taxon>
        <taxon>Neisseria</taxon>
    </lineage>
</organism>
<protein>
    <submittedName>
        <fullName evidence="1">IS1595 family transposase</fullName>
    </submittedName>
</protein>
<dbReference type="EMBL" id="SUQX01000443">
    <property type="protein sequence ID" value="TJX00104.1"/>
    <property type="molecule type" value="Genomic_DNA"/>
</dbReference>
<proteinExistence type="predicted"/>
<comment type="caution">
    <text evidence="1">The sequence shown here is derived from an EMBL/GenBank/DDBJ whole genome shotgun (WGS) entry which is preliminary data.</text>
</comment>
<evidence type="ECO:0000313" key="1">
    <source>
        <dbReference type="EMBL" id="TJX00104.1"/>
    </source>
</evidence>
<sequence>RKPFPPFLRECEFRLNFGTPPRQLKILRDRCGI</sequence>
<feature type="non-terminal residue" evidence="1">
    <location>
        <position position="1"/>
    </location>
</feature>
<dbReference type="AlphaFoldDB" id="A0AAX2TKT1"/>
<reference evidence="1 2" key="1">
    <citation type="submission" date="2019-04" db="EMBL/GenBank/DDBJ databases">
        <title>The CDC panel for molecular diagnostics of ciprofloxacin resistance and its use for research and clinical development.</title>
        <authorList>
            <person name="Liu H."/>
            <person name="Tang K."/>
            <person name="Pham C."/>
            <person name="Schmerer M."/>
        </authorList>
    </citation>
    <scope>NUCLEOTIDE SEQUENCE [LARGE SCALE GENOMIC DNA]</scope>
    <source>
        <strain evidence="1 2">LRRBGS_0742</strain>
    </source>
</reference>
<evidence type="ECO:0000313" key="2">
    <source>
        <dbReference type="Proteomes" id="UP000307092"/>
    </source>
</evidence>
<dbReference type="Proteomes" id="UP000307092">
    <property type="component" value="Unassembled WGS sequence"/>
</dbReference>
<accession>A0AAX2TKT1</accession>
<gene>
    <name evidence="1" type="ORF">E8M63_14825</name>
</gene>
<name>A0AAX2TKT1_NEIGO</name>